<comment type="caution">
    <text evidence="2">The sequence shown here is derived from an EMBL/GenBank/DDBJ whole genome shotgun (WGS) entry which is preliminary data.</text>
</comment>
<proteinExistence type="predicted"/>
<evidence type="ECO:0000256" key="1">
    <source>
        <dbReference type="SAM" id="Phobius"/>
    </source>
</evidence>
<gene>
    <name evidence="2" type="ORF">OCV47_09250</name>
</gene>
<feature type="transmembrane region" description="Helical" evidence="1">
    <location>
        <begin position="82"/>
        <end position="101"/>
    </location>
</feature>
<keyword evidence="3" id="KW-1185">Reference proteome</keyword>
<dbReference type="RefSeq" id="WP_262654796.1">
    <property type="nucleotide sequence ID" value="NZ_JAOQKE010000010.1"/>
</dbReference>
<name>A0ABT2SLZ6_9FIRM</name>
<reference evidence="2 3" key="1">
    <citation type="journal article" date="2021" name="ISME Commun">
        <title>Automated analysis of genomic sequences facilitates high-throughput and comprehensive description of bacteria.</title>
        <authorList>
            <person name="Hitch T.C.A."/>
        </authorList>
    </citation>
    <scope>NUCLEOTIDE SEQUENCE [LARGE SCALE GENOMIC DNA]</scope>
    <source>
        <strain evidence="2 3">Sanger_29</strain>
    </source>
</reference>
<protein>
    <submittedName>
        <fullName evidence="2">Uncharacterized protein</fullName>
    </submittedName>
</protein>
<feature type="transmembrane region" description="Helical" evidence="1">
    <location>
        <begin position="45"/>
        <end position="70"/>
    </location>
</feature>
<sequence length="102" mass="11055">MRQSKSKTICKRANILPMTLMMLIHTVNMAGAQEAVSKINSLSELFMNILSAMGVMILGYGIFNLAAFGLNSHDPSQMTQGIKSVVAGLLVIMAPQIVNFLK</sequence>
<keyword evidence="1" id="KW-1133">Transmembrane helix</keyword>
<keyword evidence="1" id="KW-0812">Transmembrane</keyword>
<evidence type="ECO:0000313" key="2">
    <source>
        <dbReference type="EMBL" id="MCU6725533.1"/>
    </source>
</evidence>
<feature type="transmembrane region" description="Helical" evidence="1">
    <location>
        <begin position="12"/>
        <end position="33"/>
    </location>
</feature>
<evidence type="ECO:0000313" key="3">
    <source>
        <dbReference type="Proteomes" id="UP001652338"/>
    </source>
</evidence>
<accession>A0ABT2SLZ6</accession>
<dbReference type="EMBL" id="JAOQKE010000010">
    <property type="protein sequence ID" value="MCU6725533.1"/>
    <property type="molecule type" value="Genomic_DNA"/>
</dbReference>
<keyword evidence="1" id="KW-0472">Membrane</keyword>
<dbReference type="Proteomes" id="UP001652338">
    <property type="component" value="Unassembled WGS sequence"/>
</dbReference>
<organism evidence="2 3">
    <name type="scientific">Muricoprocola aceti</name>
    <dbReference type="NCBI Taxonomy" id="2981772"/>
    <lineage>
        <taxon>Bacteria</taxon>
        <taxon>Bacillati</taxon>
        <taxon>Bacillota</taxon>
        <taxon>Clostridia</taxon>
        <taxon>Lachnospirales</taxon>
        <taxon>Lachnospiraceae</taxon>
        <taxon>Muricoprocola</taxon>
    </lineage>
</organism>